<evidence type="ECO:0008006" key="4">
    <source>
        <dbReference type="Google" id="ProtNLM"/>
    </source>
</evidence>
<proteinExistence type="predicted"/>
<evidence type="ECO:0000313" key="3">
    <source>
        <dbReference type="Proteomes" id="UP001596958"/>
    </source>
</evidence>
<sequence length="206" mass="23129">MRFFLLLACCAISLNTSAQFWKKKVRYAAIESAKSAPAPQFATPALNLKSNVVYINYYIQPVFDFDLMEQAVLKEAKHNMRYREYQQASHSFTDLAGLYLLHNRFSEAKWYLLQSISLSNNANLKIANLLTLAGIKTDLGEAALAKTDLQEARMLASANGLKADVIEIDRRLLALNNSKPLIVKPELRYSEAVEAAARKKTTLKAL</sequence>
<dbReference type="EMBL" id="JBHTHU010000021">
    <property type="protein sequence ID" value="MFD0751929.1"/>
    <property type="molecule type" value="Genomic_DNA"/>
</dbReference>
<accession>A0ABW2Z285</accession>
<name>A0ABW2Z285_9SPHI</name>
<protein>
    <recommendedName>
        <fullName evidence="4">Tetratricopeptide repeat protein</fullName>
    </recommendedName>
</protein>
<feature type="chain" id="PRO_5046400466" description="Tetratricopeptide repeat protein" evidence="1">
    <location>
        <begin position="19"/>
        <end position="206"/>
    </location>
</feature>
<evidence type="ECO:0000256" key="1">
    <source>
        <dbReference type="SAM" id="SignalP"/>
    </source>
</evidence>
<gene>
    <name evidence="2" type="ORF">ACFQZS_17380</name>
</gene>
<organism evidence="2 3">
    <name type="scientific">Mucilaginibacter calamicampi</name>
    <dbReference type="NCBI Taxonomy" id="1302352"/>
    <lineage>
        <taxon>Bacteria</taxon>
        <taxon>Pseudomonadati</taxon>
        <taxon>Bacteroidota</taxon>
        <taxon>Sphingobacteriia</taxon>
        <taxon>Sphingobacteriales</taxon>
        <taxon>Sphingobacteriaceae</taxon>
        <taxon>Mucilaginibacter</taxon>
    </lineage>
</organism>
<feature type="signal peptide" evidence="1">
    <location>
        <begin position="1"/>
        <end position="18"/>
    </location>
</feature>
<reference evidence="3" key="1">
    <citation type="journal article" date="2019" name="Int. J. Syst. Evol. Microbiol.">
        <title>The Global Catalogue of Microorganisms (GCM) 10K type strain sequencing project: providing services to taxonomists for standard genome sequencing and annotation.</title>
        <authorList>
            <consortium name="The Broad Institute Genomics Platform"/>
            <consortium name="The Broad Institute Genome Sequencing Center for Infectious Disease"/>
            <person name="Wu L."/>
            <person name="Ma J."/>
        </authorList>
    </citation>
    <scope>NUCLEOTIDE SEQUENCE [LARGE SCALE GENOMIC DNA]</scope>
    <source>
        <strain evidence="3">CCUG 63418</strain>
    </source>
</reference>
<evidence type="ECO:0000313" key="2">
    <source>
        <dbReference type="EMBL" id="MFD0751929.1"/>
    </source>
</evidence>
<dbReference type="Proteomes" id="UP001596958">
    <property type="component" value="Unassembled WGS sequence"/>
</dbReference>
<keyword evidence="1" id="KW-0732">Signal</keyword>
<dbReference type="RefSeq" id="WP_377102242.1">
    <property type="nucleotide sequence ID" value="NZ_JBHTHU010000021.1"/>
</dbReference>
<keyword evidence="3" id="KW-1185">Reference proteome</keyword>
<comment type="caution">
    <text evidence="2">The sequence shown here is derived from an EMBL/GenBank/DDBJ whole genome shotgun (WGS) entry which is preliminary data.</text>
</comment>